<dbReference type="RefSeq" id="WP_208271655.1">
    <property type="nucleotide sequence ID" value="NZ_BAAAGM010000054.1"/>
</dbReference>
<name>A0ABS3RAW1_9ACTN</name>
<sequence length="172" mass="18191">MAWHFFSLGREGVLPAPPSRVHTAHGSPHIGRLTQIVLAAVVVTVFAFSGNNLGPALFNWLTNLGVLDAILLLTLSSAAAVASFADDHHGENAWNCLVAPPVACWDWLPYSSPACSAATPCSAPKSALHSHGCCPKLFSPPPFWAWAFAVHLRLTRPGSYARIGGSAEEIAS</sequence>
<reference evidence="1 2" key="1">
    <citation type="submission" date="2021-03" db="EMBL/GenBank/DDBJ databases">
        <authorList>
            <person name="Kanchanasin P."/>
            <person name="Saeng-In P."/>
            <person name="Phongsopitanun W."/>
            <person name="Yuki M."/>
            <person name="Kudo T."/>
            <person name="Ohkuma M."/>
            <person name="Tanasupawat S."/>
        </authorList>
    </citation>
    <scope>NUCLEOTIDE SEQUENCE [LARGE SCALE GENOMIC DNA]</scope>
    <source>
        <strain evidence="1 2">L46</strain>
    </source>
</reference>
<organism evidence="1 2">
    <name type="scientific">Actinomadura nitritigenes</name>
    <dbReference type="NCBI Taxonomy" id="134602"/>
    <lineage>
        <taxon>Bacteria</taxon>
        <taxon>Bacillati</taxon>
        <taxon>Actinomycetota</taxon>
        <taxon>Actinomycetes</taxon>
        <taxon>Streptosporangiales</taxon>
        <taxon>Thermomonosporaceae</taxon>
        <taxon>Actinomadura</taxon>
    </lineage>
</organism>
<evidence type="ECO:0000313" key="1">
    <source>
        <dbReference type="EMBL" id="MBO2443346.1"/>
    </source>
</evidence>
<dbReference type="Proteomes" id="UP000666915">
    <property type="component" value="Unassembled WGS sequence"/>
</dbReference>
<accession>A0ABS3RAW1</accession>
<proteinExistence type="predicted"/>
<comment type="caution">
    <text evidence="1">The sequence shown here is derived from an EMBL/GenBank/DDBJ whole genome shotgun (WGS) entry which is preliminary data.</text>
</comment>
<dbReference type="EMBL" id="JAGEOK010000032">
    <property type="protein sequence ID" value="MBO2443346.1"/>
    <property type="molecule type" value="Genomic_DNA"/>
</dbReference>
<protein>
    <submittedName>
        <fullName evidence="1">APC family permease</fullName>
    </submittedName>
</protein>
<gene>
    <name evidence="1" type="ORF">J4557_38070</name>
</gene>
<keyword evidence="2" id="KW-1185">Reference proteome</keyword>
<evidence type="ECO:0000313" key="2">
    <source>
        <dbReference type="Proteomes" id="UP000666915"/>
    </source>
</evidence>